<proteinExistence type="predicted"/>
<name>A0A7C8ZJ25_OPUST</name>
<accession>A0A7C8ZJ25</accession>
<reference evidence="1" key="1">
    <citation type="journal article" date="2013" name="J. Plant Res.">
        <title>Effect of fungi and light on seed germination of three Opuntia species from semiarid lands of central Mexico.</title>
        <authorList>
            <person name="Delgado-Sanchez P."/>
            <person name="Jimenez-Bremont J.F."/>
            <person name="Guerrero-Gonzalez Mde L."/>
            <person name="Flores J."/>
        </authorList>
    </citation>
    <scope>NUCLEOTIDE SEQUENCE</scope>
    <source>
        <tissue evidence="1">Cladode</tissue>
    </source>
</reference>
<protein>
    <submittedName>
        <fullName evidence="1">Uncharacterized protein</fullName>
    </submittedName>
</protein>
<dbReference type="EMBL" id="GISG01134276">
    <property type="protein sequence ID" value="MBA4643591.1"/>
    <property type="molecule type" value="Transcribed_RNA"/>
</dbReference>
<dbReference type="AlphaFoldDB" id="A0A7C8ZJ25"/>
<reference evidence="1" key="2">
    <citation type="submission" date="2020-07" db="EMBL/GenBank/DDBJ databases">
        <authorList>
            <person name="Vera ALvarez R."/>
            <person name="Arias-Moreno D.M."/>
            <person name="Jimenez-Jacinto V."/>
            <person name="Jimenez-Bremont J.F."/>
            <person name="Swaminathan K."/>
            <person name="Moose S.P."/>
            <person name="Guerrero-Gonzalez M.L."/>
            <person name="Marino-Ramirez L."/>
            <person name="Landsman D."/>
            <person name="Rodriguez-Kessler M."/>
            <person name="Delgado-Sanchez P."/>
        </authorList>
    </citation>
    <scope>NUCLEOTIDE SEQUENCE</scope>
    <source>
        <tissue evidence="1">Cladode</tissue>
    </source>
</reference>
<evidence type="ECO:0000313" key="1">
    <source>
        <dbReference type="EMBL" id="MBA4643591.1"/>
    </source>
</evidence>
<organism evidence="1">
    <name type="scientific">Opuntia streptacantha</name>
    <name type="common">Prickly pear cactus</name>
    <name type="synonym">Opuntia cardona</name>
    <dbReference type="NCBI Taxonomy" id="393608"/>
    <lineage>
        <taxon>Eukaryota</taxon>
        <taxon>Viridiplantae</taxon>
        <taxon>Streptophyta</taxon>
        <taxon>Embryophyta</taxon>
        <taxon>Tracheophyta</taxon>
        <taxon>Spermatophyta</taxon>
        <taxon>Magnoliopsida</taxon>
        <taxon>eudicotyledons</taxon>
        <taxon>Gunneridae</taxon>
        <taxon>Pentapetalae</taxon>
        <taxon>Caryophyllales</taxon>
        <taxon>Cactineae</taxon>
        <taxon>Cactaceae</taxon>
        <taxon>Opuntioideae</taxon>
        <taxon>Opuntia</taxon>
    </lineage>
</organism>
<sequence>MYTVLRTETMRAGCFACKNKNPRTIRWKASLRGFNMNFWKGLSSDSAGLGSASPNWPAEFNRTSPVTFSGKLAAAASAVKPPRLFPTTAAGSLTISLRKSTT</sequence>